<proteinExistence type="predicted"/>
<protein>
    <recommendedName>
        <fullName evidence="2">HMG domain-containing protein</fullName>
    </recommendedName>
</protein>
<evidence type="ECO:0000313" key="4">
    <source>
        <dbReference type="Proteomes" id="UP000054558"/>
    </source>
</evidence>
<dbReference type="Pfam" id="PF18717">
    <property type="entry name" value="CxC4"/>
    <property type="match status" value="1"/>
</dbReference>
<keyword evidence="4" id="KW-1185">Reference proteome</keyword>
<dbReference type="Proteomes" id="UP000054558">
    <property type="component" value="Unassembled WGS sequence"/>
</dbReference>
<dbReference type="InterPro" id="IPR040648">
    <property type="entry name" value="HMGXB3_CxC4"/>
</dbReference>
<feature type="domain" description="HMG" evidence="2">
    <location>
        <begin position="271"/>
        <end position="343"/>
    </location>
</feature>
<accession>A0A1Y1ILG8</accession>
<dbReference type="EMBL" id="DF237534">
    <property type="protein sequence ID" value="GAQ89981.1"/>
    <property type="molecule type" value="Genomic_DNA"/>
</dbReference>
<sequence length="574" mass="62357">MQGAPGLPSSDSSQGQAAVCVPAISLSSGDVDWMRFEFPGVKTITLGESGPGAVWWCSCSDDLILHRSLFEALSRTAIDRSFLAGLAGQCYHLKVLLRIASTLGLQIEDLSRRQAVLSPAVRVAELEIDTEAEGERLVSVSSIPLPWSGKDGLPTVLVGCASKGYAVVRRTSRGTLACTSCSGSGRIKCWHVQAQVEEASALVPPSKALTAAEFEERLKRALSDLSTGMRRLTCLSRVRVEEPHLIGPELADILKRRGTLELRFPPKCSIKTELPGVQCGCGRSWEAAEKKWVSGTIFHLTAPVSTEVEEWACLCGGKKHYDGASVGLLNFSNVYLFSYELLNWPVGEPEEVTADGVLLGFNSSFSYLVQPWASPASEPLVSGSLHTERILVKAAPARQLLLRFSKRSTTARGAGLDDAKYAELRKLLQSEEEASVLCFLVDAPLTDKDRHFARPEVREFLHAVESSAPTCSLLPSSVFAVVENHLLQHGHIADFESYQLFASNASVLHSLILALQKRAADGKLDRTAVDLLRAMLAVARRAFKPAVQRSPSQAANRKEPALSEHPELSEFSFV</sequence>
<dbReference type="AlphaFoldDB" id="A0A1Y1ILG8"/>
<feature type="compositionally biased region" description="Basic and acidic residues" evidence="1">
    <location>
        <begin position="556"/>
        <end position="568"/>
    </location>
</feature>
<name>A0A1Y1ILG8_KLENI</name>
<organism evidence="3 4">
    <name type="scientific">Klebsormidium nitens</name>
    <name type="common">Green alga</name>
    <name type="synonym">Ulothrix nitens</name>
    <dbReference type="NCBI Taxonomy" id="105231"/>
    <lineage>
        <taxon>Eukaryota</taxon>
        <taxon>Viridiplantae</taxon>
        <taxon>Streptophyta</taxon>
        <taxon>Klebsormidiophyceae</taxon>
        <taxon>Klebsormidiales</taxon>
        <taxon>Klebsormidiaceae</taxon>
        <taxon>Klebsormidium</taxon>
    </lineage>
</organism>
<evidence type="ECO:0000259" key="2">
    <source>
        <dbReference type="Pfam" id="PF18717"/>
    </source>
</evidence>
<evidence type="ECO:0000256" key="1">
    <source>
        <dbReference type="SAM" id="MobiDB-lite"/>
    </source>
</evidence>
<evidence type="ECO:0000313" key="3">
    <source>
        <dbReference type="EMBL" id="GAQ89981.1"/>
    </source>
</evidence>
<gene>
    <name evidence="3" type="ORF">KFL_005850050</name>
</gene>
<feature type="region of interest" description="Disordered" evidence="1">
    <location>
        <begin position="548"/>
        <end position="574"/>
    </location>
</feature>
<reference evidence="3 4" key="1">
    <citation type="journal article" date="2014" name="Nat. Commun.">
        <title>Klebsormidium flaccidum genome reveals primary factors for plant terrestrial adaptation.</title>
        <authorList>
            <person name="Hori K."/>
            <person name="Maruyama F."/>
            <person name="Fujisawa T."/>
            <person name="Togashi T."/>
            <person name="Yamamoto N."/>
            <person name="Seo M."/>
            <person name="Sato S."/>
            <person name="Yamada T."/>
            <person name="Mori H."/>
            <person name="Tajima N."/>
            <person name="Moriyama T."/>
            <person name="Ikeuchi M."/>
            <person name="Watanabe M."/>
            <person name="Wada H."/>
            <person name="Kobayashi K."/>
            <person name="Saito M."/>
            <person name="Masuda T."/>
            <person name="Sasaki-Sekimoto Y."/>
            <person name="Mashiguchi K."/>
            <person name="Awai K."/>
            <person name="Shimojima M."/>
            <person name="Masuda S."/>
            <person name="Iwai M."/>
            <person name="Nobusawa T."/>
            <person name="Narise T."/>
            <person name="Kondo S."/>
            <person name="Saito H."/>
            <person name="Sato R."/>
            <person name="Murakawa M."/>
            <person name="Ihara Y."/>
            <person name="Oshima-Yamada Y."/>
            <person name="Ohtaka K."/>
            <person name="Satoh M."/>
            <person name="Sonobe K."/>
            <person name="Ishii M."/>
            <person name="Ohtani R."/>
            <person name="Kanamori-Sato M."/>
            <person name="Honoki R."/>
            <person name="Miyazaki D."/>
            <person name="Mochizuki H."/>
            <person name="Umetsu J."/>
            <person name="Higashi K."/>
            <person name="Shibata D."/>
            <person name="Kamiya Y."/>
            <person name="Sato N."/>
            <person name="Nakamura Y."/>
            <person name="Tabata S."/>
            <person name="Ida S."/>
            <person name="Kurokawa K."/>
            <person name="Ohta H."/>
        </authorList>
    </citation>
    <scope>NUCLEOTIDE SEQUENCE [LARGE SCALE GENOMIC DNA]</scope>
    <source>
        <strain evidence="3 4">NIES-2285</strain>
    </source>
</reference>